<reference evidence="10" key="1">
    <citation type="journal article" date="2021" name="Proc. Natl. Acad. Sci. U.S.A.">
        <title>A Catalog of Tens of Thousands of Viruses from Human Metagenomes Reveals Hidden Associations with Chronic Diseases.</title>
        <authorList>
            <person name="Tisza M.J."/>
            <person name="Buck C.B."/>
        </authorList>
    </citation>
    <scope>NUCLEOTIDE SEQUENCE</scope>
    <source>
        <strain evidence="10">CtvyM23</strain>
    </source>
</reference>
<feature type="active site" evidence="7">
    <location>
        <position position="76"/>
    </location>
</feature>
<dbReference type="Pfam" id="PF00145">
    <property type="entry name" value="DNA_methylase"/>
    <property type="match status" value="1"/>
</dbReference>
<protein>
    <recommendedName>
        <fullName evidence="9">Cytosine-specific methyltransferase</fullName>
        <ecNumber evidence="9">2.1.1.37</ecNumber>
    </recommendedName>
</protein>
<keyword evidence="4 7" id="KW-0949">S-adenosyl-L-methionine</keyword>
<keyword evidence="2" id="KW-1090">Inhibition of host innate immune response by virus</keyword>
<dbReference type="InterPro" id="IPR050750">
    <property type="entry name" value="C5-MTase"/>
</dbReference>
<keyword evidence="3 7" id="KW-0808">Transferase</keyword>
<keyword evidence="6" id="KW-1258">Restriction-modification system evasion by virus</keyword>
<dbReference type="NCBIfam" id="TIGR00675">
    <property type="entry name" value="dcm"/>
    <property type="match status" value="1"/>
</dbReference>
<name>A0A8S5MIE0_9CAUD</name>
<dbReference type="PROSITE" id="PS51679">
    <property type="entry name" value="SAM_MT_C5"/>
    <property type="match status" value="1"/>
</dbReference>
<evidence type="ECO:0000256" key="7">
    <source>
        <dbReference type="PROSITE-ProRule" id="PRU01016"/>
    </source>
</evidence>
<dbReference type="GO" id="GO:0032259">
    <property type="term" value="P:methylation"/>
    <property type="evidence" value="ECO:0007669"/>
    <property type="project" value="UniProtKB-KW"/>
</dbReference>
<dbReference type="GO" id="GO:0099018">
    <property type="term" value="P:symbiont-mediated evasion of host restriction-modification system"/>
    <property type="evidence" value="ECO:0007669"/>
    <property type="project" value="UniProtKB-KW"/>
</dbReference>
<sequence>MLNVLSLFSGIGAFEKALERERVLFRVMNFCEIDKYASKSYCAIHGVSEQINLRDVSTVNTAELHDVNLITYGFPCQDISAAGHQKGFFDENGNVTRSGLFFAALKIIKDTKPEYAIAENVKALTSKKFTAEFATVLDSLEQAGYNNYCKVLNAKDFGIPQNRERVFIVSIRKDIDFKFTFPVGEPLKLRLADLLENEVDSKFYLSEEQINRIKTTSFFQAQRRIQSKEWCDTLCSRDWKDPKCVKVKQVFNIVDNGNGFTNPQRGRVYDTDGLSPCLSTMQGGGQEPKIVCEQRSDEGLRFFKDNVCDAIRTRGSGGDKRVLETENIAILCTKRTEYGKQIRKEYEEKKIKEKRSNMTCLVPRTDNITNTLTTVLKDNYSLTAKDTAFRIRKLTPLECWRLMGFDDDDFYKAQDAGISNSQLYKQAGNSIVVNVLQSIFRQFNFEKVAKKESNK</sequence>
<evidence type="ECO:0000256" key="4">
    <source>
        <dbReference type="ARBA" id="ARBA00022691"/>
    </source>
</evidence>
<dbReference type="PANTHER" id="PTHR46098">
    <property type="entry name" value="TRNA (CYTOSINE(38)-C(5))-METHYLTRANSFERASE"/>
    <property type="match status" value="1"/>
</dbReference>
<dbReference type="SUPFAM" id="SSF53335">
    <property type="entry name" value="S-adenosyl-L-methionine-dependent methyltransferases"/>
    <property type="match status" value="1"/>
</dbReference>
<dbReference type="EC" id="2.1.1.37" evidence="9"/>
<proteinExistence type="inferred from homology"/>
<evidence type="ECO:0000313" key="10">
    <source>
        <dbReference type="EMBL" id="DAD81807.1"/>
    </source>
</evidence>
<dbReference type="GO" id="GO:0003886">
    <property type="term" value="F:DNA (cytosine-5-)-methyltransferase activity"/>
    <property type="evidence" value="ECO:0007669"/>
    <property type="project" value="UniProtKB-EC"/>
</dbReference>
<dbReference type="PRINTS" id="PR00105">
    <property type="entry name" value="C5METTRFRASE"/>
</dbReference>
<evidence type="ECO:0000256" key="8">
    <source>
        <dbReference type="RuleBase" id="RU000416"/>
    </source>
</evidence>
<dbReference type="InterPro" id="IPR029063">
    <property type="entry name" value="SAM-dependent_MTases_sf"/>
</dbReference>
<keyword evidence="2" id="KW-0945">Host-virus interaction</keyword>
<evidence type="ECO:0000256" key="9">
    <source>
        <dbReference type="RuleBase" id="RU000417"/>
    </source>
</evidence>
<evidence type="ECO:0000256" key="6">
    <source>
        <dbReference type="ARBA" id="ARBA00033479"/>
    </source>
</evidence>
<organism evidence="10">
    <name type="scientific">Siphoviridae sp. ctvyM23</name>
    <dbReference type="NCBI Taxonomy" id="2826514"/>
    <lineage>
        <taxon>Viruses</taxon>
        <taxon>Duplodnaviria</taxon>
        <taxon>Heunggongvirae</taxon>
        <taxon>Uroviricota</taxon>
        <taxon>Caudoviricetes</taxon>
    </lineage>
</organism>
<evidence type="ECO:0000256" key="1">
    <source>
        <dbReference type="ARBA" id="ARBA00022603"/>
    </source>
</evidence>
<dbReference type="PROSITE" id="PS00094">
    <property type="entry name" value="C5_MTASE_1"/>
    <property type="match status" value="1"/>
</dbReference>
<comment type="catalytic activity">
    <reaction evidence="9">
        <text>a 2'-deoxycytidine in DNA + S-adenosyl-L-methionine = a 5-methyl-2'-deoxycytidine in DNA + S-adenosyl-L-homocysteine + H(+)</text>
        <dbReference type="Rhea" id="RHEA:13681"/>
        <dbReference type="Rhea" id="RHEA-COMP:11369"/>
        <dbReference type="Rhea" id="RHEA-COMP:11370"/>
        <dbReference type="ChEBI" id="CHEBI:15378"/>
        <dbReference type="ChEBI" id="CHEBI:57856"/>
        <dbReference type="ChEBI" id="CHEBI:59789"/>
        <dbReference type="ChEBI" id="CHEBI:85452"/>
        <dbReference type="ChEBI" id="CHEBI:85454"/>
        <dbReference type="EC" id="2.1.1.37"/>
    </reaction>
</comment>
<dbReference type="Gene3D" id="3.90.120.10">
    <property type="entry name" value="DNA Methylase, subunit A, domain 2"/>
    <property type="match status" value="1"/>
</dbReference>
<dbReference type="InterPro" id="IPR001525">
    <property type="entry name" value="C5_MeTfrase"/>
</dbReference>
<keyword evidence="5" id="KW-0899">Viral immunoevasion</keyword>
<dbReference type="EMBL" id="BK014908">
    <property type="protein sequence ID" value="DAD81807.1"/>
    <property type="molecule type" value="Genomic_DNA"/>
</dbReference>
<evidence type="ECO:0000256" key="3">
    <source>
        <dbReference type="ARBA" id="ARBA00022679"/>
    </source>
</evidence>
<dbReference type="PANTHER" id="PTHR46098:SF1">
    <property type="entry name" value="TRNA (CYTOSINE(38)-C(5))-METHYLTRANSFERASE"/>
    <property type="match status" value="1"/>
</dbReference>
<evidence type="ECO:0000256" key="5">
    <source>
        <dbReference type="ARBA" id="ARBA00023280"/>
    </source>
</evidence>
<accession>A0A8S5MIE0</accession>
<evidence type="ECO:0000256" key="2">
    <source>
        <dbReference type="ARBA" id="ARBA00022632"/>
    </source>
</evidence>
<dbReference type="GO" id="GO:0052170">
    <property type="term" value="P:symbiont-mediated suppression of host innate immune response"/>
    <property type="evidence" value="ECO:0007669"/>
    <property type="project" value="UniProtKB-KW"/>
</dbReference>
<dbReference type="InterPro" id="IPR018117">
    <property type="entry name" value="C5_DNA_meth_AS"/>
</dbReference>
<dbReference type="Gene3D" id="3.40.50.150">
    <property type="entry name" value="Vaccinia Virus protein VP39"/>
    <property type="match status" value="1"/>
</dbReference>
<keyword evidence="1 7" id="KW-0489">Methyltransferase</keyword>
<comment type="similarity">
    <text evidence="7 8">Belongs to the class I-like SAM-binding methyltransferase superfamily. C5-methyltransferase family.</text>
</comment>